<accession>X0PU25</accession>
<dbReference type="InterPro" id="IPR008331">
    <property type="entry name" value="Ferritin_DPS_dom"/>
</dbReference>
<gene>
    <name evidence="2" type="ORF">FC83_GL000526</name>
</gene>
<dbReference type="InterPro" id="IPR012347">
    <property type="entry name" value="Ferritin-like"/>
</dbReference>
<proteinExistence type="predicted"/>
<protein>
    <recommendedName>
        <fullName evidence="1">Ferritin/DPS domain-containing protein</fullName>
    </recommendedName>
</protein>
<dbReference type="RefSeq" id="WP_035455445.1">
    <property type="nucleotide sequence ID" value="NZ_AZGA01000009.1"/>
</dbReference>
<dbReference type="AlphaFoldDB" id="X0PU25"/>
<organism evidence="2 3">
    <name type="scientific">Agrilactobacillus composti DSM 18527 = JCM 14202</name>
    <dbReference type="NCBI Taxonomy" id="1423734"/>
    <lineage>
        <taxon>Bacteria</taxon>
        <taxon>Bacillati</taxon>
        <taxon>Bacillota</taxon>
        <taxon>Bacilli</taxon>
        <taxon>Lactobacillales</taxon>
        <taxon>Lactobacillaceae</taxon>
        <taxon>Agrilactobacillus</taxon>
    </lineage>
</organism>
<dbReference type="eggNOG" id="COG0783">
    <property type="taxonomic scope" value="Bacteria"/>
</dbReference>
<evidence type="ECO:0000313" key="2">
    <source>
        <dbReference type="EMBL" id="KRM35968.1"/>
    </source>
</evidence>
<feature type="domain" description="Ferritin/DPS" evidence="1">
    <location>
        <begin position="48"/>
        <end position="163"/>
    </location>
</feature>
<dbReference type="InterPro" id="IPR009078">
    <property type="entry name" value="Ferritin-like_SF"/>
</dbReference>
<dbReference type="Gene3D" id="1.20.1260.10">
    <property type="match status" value="1"/>
</dbReference>
<dbReference type="Pfam" id="PF00210">
    <property type="entry name" value="Ferritin"/>
    <property type="match status" value="1"/>
</dbReference>
<dbReference type="Proteomes" id="UP000051236">
    <property type="component" value="Unassembled WGS sequence"/>
</dbReference>
<dbReference type="EMBL" id="AZGA01000009">
    <property type="protein sequence ID" value="KRM35968.1"/>
    <property type="molecule type" value="Genomic_DNA"/>
</dbReference>
<keyword evidence="3" id="KW-1185">Reference proteome</keyword>
<sequence length="172" mass="19812">MDKETIATLFEKEQTKSEQDHHTPTVGAMITHVLANLKFQSFKLEQYGWYASAHNELFQSIYAANQKSYFTVAEKMLDNGELVPTTVAEMQDYTFLEESGSHKYWPVDDMLKDTVLDFKKSQRFIKLAVQLAQKQANPVLEIAMVQLLSQNQHMIYKVEQVLGYAVPLEDED</sequence>
<dbReference type="STRING" id="1423734.FC83_GL000526"/>
<reference evidence="2 3" key="1">
    <citation type="journal article" date="2015" name="Genome Announc.">
        <title>Expanding the biotechnology potential of lactobacilli through comparative genomics of 213 strains and associated genera.</title>
        <authorList>
            <person name="Sun Z."/>
            <person name="Harris H.M."/>
            <person name="McCann A."/>
            <person name="Guo C."/>
            <person name="Argimon S."/>
            <person name="Zhang W."/>
            <person name="Yang X."/>
            <person name="Jeffery I.B."/>
            <person name="Cooney J.C."/>
            <person name="Kagawa T.F."/>
            <person name="Liu W."/>
            <person name="Song Y."/>
            <person name="Salvetti E."/>
            <person name="Wrobel A."/>
            <person name="Rasinkangas P."/>
            <person name="Parkhill J."/>
            <person name="Rea M.C."/>
            <person name="O'Sullivan O."/>
            <person name="Ritari J."/>
            <person name="Douillard F.P."/>
            <person name="Paul Ross R."/>
            <person name="Yang R."/>
            <person name="Briner A.E."/>
            <person name="Felis G.E."/>
            <person name="de Vos W.M."/>
            <person name="Barrangou R."/>
            <person name="Klaenhammer T.R."/>
            <person name="Caufield P.W."/>
            <person name="Cui Y."/>
            <person name="Zhang H."/>
            <person name="O'Toole P.W."/>
        </authorList>
    </citation>
    <scope>NUCLEOTIDE SEQUENCE [LARGE SCALE GENOMIC DNA]</scope>
    <source>
        <strain evidence="2 3">DSM 18527</strain>
    </source>
</reference>
<dbReference type="GO" id="GO:0008199">
    <property type="term" value="F:ferric iron binding"/>
    <property type="evidence" value="ECO:0007669"/>
    <property type="project" value="InterPro"/>
</dbReference>
<comment type="caution">
    <text evidence="2">The sequence shown here is derived from an EMBL/GenBank/DDBJ whole genome shotgun (WGS) entry which is preliminary data.</text>
</comment>
<evidence type="ECO:0000313" key="3">
    <source>
        <dbReference type="Proteomes" id="UP000051236"/>
    </source>
</evidence>
<dbReference type="SUPFAM" id="SSF47240">
    <property type="entry name" value="Ferritin-like"/>
    <property type="match status" value="1"/>
</dbReference>
<dbReference type="OrthoDB" id="9797023at2"/>
<name>X0PU25_9LACO</name>
<dbReference type="PATRIC" id="fig|1423734.3.peg.528"/>
<evidence type="ECO:0000259" key="1">
    <source>
        <dbReference type="Pfam" id="PF00210"/>
    </source>
</evidence>